<organism evidence="2 3">
    <name type="scientific">Schistosoma mattheei</name>
    <dbReference type="NCBI Taxonomy" id="31246"/>
    <lineage>
        <taxon>Eukaryota</taxon>
        <taxon>Metazoa</taxon>
        <taxon>Spiralia</taxon>
        <taxon>Lophotrochozoa</taxon>
        <taxon>Platyhelminthes</taxon>
        <taxon>Trematoda</taxon>
        <taxon>Digenea</taxon>
        <taxon>Strigeidida</taxon>
        <taxon>Schistosomatoidea</taxon>
        <taxon>Schistosomatidae</taxon>
        <taxon>Schistosoma</taxon>
    </lineage>
</organism>
<protein>
    <submittedName>
        <fullName evidence="2">Uncharacterized protein</fullName>
    </submittedName>
</protein>
<dbReference type="AlphaFoldDB" id="A0A3P8D6T7"/>
<evidence type="ECO:0000313" key="2">
    <source>
        <dbReference type="EMBL" id="VDP39140.1"/>
    </source>
</evidence>
<reference evidence="2 3" key="1">
    <citation type="submission" date="2018-11" db="EMBL/GenBank/DDBJ databases">
        <authorList>
            <consortium name="Pathogen Informatics"/>
        </authorList>
    </citation>
    <scope>NUCLEOTIDE SEQUENCE [LARGE SCALE GENOMIC DNA]</scope>
    <source>
        <strain>Denwood</strain>
        <strain evidence="3">Zambia</strain>
    </source>
</reference>
<dbReference type="Proteomes" id="UP000269396">
    <property type="component" value="Unassembled WGS sequence"/>
</dbReference>
<gene>
    <name evidence="2" type="ORF">SMTD_LOCUS7390</name>
</gene>
<keyword evidence="3" id="KW-1185">Reference proteome</keyword>
<proteinExistence type="predicted"/>
<feature type="region of interest" description="Disordered" evidence="1">
    <location>
        <begin position="85"/>
        <end position="114"/>
    </location>
</feature>
<evidence type="ECO:0000256" key="1">
    <source>
        <dbReference type="SAM" id="MobiDB-lite"/>
    </source>
</evidence>
<sequence length="134" mass="16118">MYGVETWRTTEAIIQKIQVFINRCLRRILRIRWPDTISNNLLWERTNQILAEEEIRKKHWKWMVHTLRKAPSCVTRQACTWNPSKLKETKEHTTSRNGDVHEKNERKLYRSGKEGRVGQNVLENAGRQPMLHWK</sequence>
<name>A0A3P8D6T7_9TREM</name>
<dbReference type="EMBL" id="UZAL01028188">
    <property type="protein sequence ID" value="VDP39140.1"/>
    <property type="molecule type" value="Genomic_DNA"/>
</dbReference>
<evidence type="ECO:0000313" key="3">
    <source>
        <dbReference type="Proteomes" id="UP000269396"/>
    </source>
</evidence>
<accession>A0A3P8D6T7</accession>